<evidence type="ECO:0000313" key="2">
    <source>
        <dbReference type="Proteomes" id="UP000199029"/>
    </source>
</evidence>
<gene>
    <name evidence="1" type="ORF">SAMN04515668_2848</name>
</gene>
<dbReference type="InterPro" id="IPR013783">
    <property type="entry name" value="Ig-like_fold"/>
</dbReference>
<dbReference type="STRING" id="1227077.SAMN04515668_2848"/>
<protein>
    <submittedName>
        <fullName evidence="1">C-terminal domain of CHU protein family protein</fullName>
    </submittedName>
</protein>
<sequence length="985" mass="106898">MIQFTLQWVGFWERVALLLLVLAVGLGLQPEAARASHIRAGDIQARPDTTANPIPRRIFFRMTLYTDNASPVKQPAATIFFGDGTSSCLDGVPRLGGERPVPGSPDTSLNIYLFEHTFPSTGSFVVSFIGENRNRGVLNMDRSDDQSFYISTTITLDPALLGNRSPVLTTPAVDKAGVNQVFLHNPGAFDPDGDSLAFELRVSQREARPLQNVLGNPCTGTGTNTPLPTPVPNFRYPADPSISPGRPPLQVAYTGIPTGVPGAPAIFVQDVRTGQITWNAPNTVGIYNVAMVVREFRRTPLGRRLIGEVIRDMQIIVTGTGNLRPLLTLPPDLCVIAGETATGVVTATDQSSPTSPATAVDLFAYSGILPPATFRQTQFGPPTASGTFTWQTQCNNVAQLPYLVVFKAQDRPANPTPANPPLVDEQVWRITVIGPAPQNLRATPIVGSGADVNRVRLDWNLYQCANASRILVYRKVNPSNFVPEPCETGIPDRAGYTFIGSVPANTTTYTDSNPSPGGNNQGLERGQNYCYRIYAEFPLPAGGASIASQEACATFPGSPLRLVKVDVETTSPTNGQIQVCWTRPALGGGGALEGTPSYVLSRGVGLAPTTFAPVATITSLADTCYTDTNINTEEQQFTYRVEFVRTFPPSDNRAPIREVAPTASSVYTTAVPANPEATSVTVRWTYQVPWDNTQRPVTIYRRTGNTGPFVRLNTAPTTATGGVYTDNDPALRRNETYCYYVQTDGLYPGVPFLNSLINRSQVRCLLLSTPPCRPILTLAPTNCEELANRPVFPTAGDRYTNQLTWTLSNQPTGCDATIASYRVYYRPALTGPFTLLGTTTEQRFTHPNLEFNGGCYAVQAVAPGGVRSDTSNVACQDNCVFFLLPNIFTPNGDAQNPVFRPKNHSPVRQVRFQAFNRWGVKVFENVTTAADPVLINWDGGGPAGESSSGKASRVSDGIYYYLAEVEFADFANTKRTYKGWVEVRR</sequence>
<dbReference type="OrthoDB" id="1123245at2"/>
<dbReference type="Gene3D" id="2.60.40.10">
    <property type="entry name" value="Immunoglobulins"/>
    <property type="match status" value="2"/>
</dbReference>
<accession>A0A1I5Z9P1</accession>
<dbReference type="AlphaFoldDB" id="A0A1I5Z9P1"/>
<dbReference type="Proteomes" id="UP000199029">
    <property type="component" value="Unassembled WGS sequence"/>
</dbReference>
<organism evidence="1 2">
    <name type="scientific">Hymenobacter arizonensis</name>
    <name type="common">Siccationidurans arizonensis</name>
    <dbReference type="NCBI Taxonomy" id="1227077"/>
    <lineage>
        <taxon>Bacteria</taxon>
        <taxon>Pseudomonadati</taxon>
        <taxon>Bacteroidota</taxon>
        <taxon>Cytophagia</taxon>
        <taxon>Cytophagales</taxon>
        <taxon>Hymenobacteraceae</taxon>
        <taxon>Hymenobacter</taxon>
    </lineage>
</organism>
<dbReference type="EMBL" id="FOXS01000003">
    <property type="protein sequence ID" value="SFQ53085.1"/>
    <property type="molecule type" value="Genomic_DNA"/>
</dbReference>
<proteinExistence type="predicted"/>
<name>A0A1I5Z9P1_HYMAR</name>
<dbReference type="RefSeq" id="WP_092674395.1">
    <property type="nucleotide sequence ID" value="NZ_FOXS01000003.1"/>
</dbReference>
<dbReference type="Pfam" id="PF13585">
    <property type="entry name" value="CHU_C"/>
    <property type="match status" value="1"/>
</dbReference>
<evidence type="ECO:0000313" key="1">
    <source>
        <dbReference type="EMBL" id="SFQ53085.1"/>
    </source>
</evidence>
<reference evidence="2" key="1">
    <citation type="submission" date="2016-10" db="EMBL/GenBank/DDBJ databases">
        <authorList>
            <person name="Varghese N."/>
            <person name="Submissions S."/>
        </authorList>
    </citation>
    <scope>NUCLEOTIDE SEQUENCE [LARGE SCALE GENOMIC DNA]</scope>
    <source>
        <strain evidence="2">OR362-8,ATCC BAA-1266,JCM 13504</strain>
    </source>
</reference>
<keyword evidence="2" id="KW-1185">Reference proteome</keyword>